<dbReference type="Proteomes" id="UP000046393">
    <property type="component" value="Unplaced"/>
</dbReference>
<evidence type="ECO:0000256" key="15">
    <source>
        <dbReference type="SAM" id="Coils"/>
    </source>
</evidence>
<dbReference type="GO" id="GO:0005743">
    <property type="term" value="C:mitochondrial inner membrane"/>
    <property type="evidence" value="ECO:0007669"/>
    <property type="project" value="UniProtKB-SubCell"/>
</dbReference>
<dbReference type="InterPro" id="IPR059005">
    <property type="entry name" value="LETM1_C"/>
</dbReference>
<dbReference type="PROSITE" id="PS51758">
    <property type="entry name" value="LETM1_RBD"/>
    <property type="match status" value="1"/>
</dbReference>
<accession>A0A0N5AHP6</accession>
<dbReference type="Pfam" id="PF07766">
    <property type="entry name" value="LETM1_RBD"/>
    <property type="match status" value="1"/>
</dbReference>
<evidence type="ECO:0000256" key="6">
    <source>
        <dbReference type="ARBA" id="ARBA00022792"/>
    </source>
</evidence>
<evidence type="ECO:0000313" key="19">
    <source>
        <dbReference type="Proteomes" id="UP000046393"/>
    </source>
</evidence>
<keyword evidence="12 14" id="KW-0496">Mitochondrion</keyword>
<dbReference type="GO" id="GO:0030003">
    <property type="term" value="P:intracellular monoatomic cation homeostasis"/>
    <property type="evidence" value="ECO:0007669"/>
    <property type="project" value="TreeGrafter"/>
</dbReference>
<dbReference type="PANTHER" id="PTHR14009:SF1">
    <property type="entry name" value="MITOCHONDRIAL PROTON_CALCIUM EXCHANGER PROTEIN"/>
    <property type="match status" value="1"/>
</dbReference>
<dbReference type="STRING" id="451379.A0A0N5AHP6"/>
<keyword evidence="4 17" id="KW-0812">Transmembrane</keyword>
<feature type="coiled-coil region" evidence="15">
    <location>
        <begin position="324"/>
        <end position="375"/>
    </location>
</feature>
<keyword evidence="2" id="KW-0813">Transport</keyword>
<dbReference type="InterPro" id="IPR044202">
    <property type="entry name" value="LETM1/MDM38-like"/>
</dbReference>
<feature type="compositionally biased region" description="Polar residues" evidence="16">
    <location>
        <begin position="585"/>
        <end position="595"/>
    </location>
</feature>
<sequence>MIREDLQQQEREDTAAKKLAEIKTPKPPLMTRIVDELKHYYHGFRLLALETRISTRYLWRLVTGHSLMRKERQQLVRTASDLFRLVPFSIFIIVPFMEFTLPIFLKLFPNMLPSTFQEESKEREKLKRRLKVKLEVARFLQDTIDEIGLERKSKGMVESKAAEFAAFIKKVRSQGGYVTTEELFKFSKLFEDELTLDNLGMGALRALCKLLDITPLGSPEILRFQLNLKLRELKADDKEIALEGGVEALTISELQQACRARGMRSLGMSEQRLRNQMKQWLELSLNDKVPPSLLLLSRTLYLSENIAFTDQLKALISLVPESVAEQVKQRLVELEGNKVGYKERLDLIKNIEKAIAQEREAVEEEKRKREAEEKAKKDAVLLAAKDAESSKQILIESFPSTPPVLQTASTVATTALKESTETAMVDEKDLKSIEDVIHGSVVSEAKHDITELKEKLQEHAEDLIEVDALEKDLKEPVGAKRLRKRVTSIIESLDALVEKLEQQRKDINETVADPAVEEAVTRKKFPRCLVVIIFQAIELLSKHKDIEISVVQMKKLVEMLRKEEEMDALEAFITGISPYPPVLPENSNSDSPTITDKNLSSSNSSKDGKSLEK</sequence>
<feature type="compositionally biased region" description="Low complexity" evidence="16">
    <location>
        <begin position="596"/>
        <end position="605"/>
    </location>
</feature>
<dbReference type="GO" id="GO:0043022">
    <property type="term" value="F:ribosome binding"/>
    <property type="evidence" value="ECO:0007669"/>
    <property type="project" value="InterPro"/>
</dbReference>
<dbReference type="AlphaFoldDB" id="A0A0N5AHP6"/>
<dbReference type="WBParaSite" id="SMUV_0000390501-mRNA-1">
    <property type="protein sequence ID" value="SMUV_0000390501-mRNA-1"/>
    <property type="gene ID" value="SMUV_0000390501"/>
</dbReference>
<proteinExistence type="predicted"/>
<evidence type="ECO:0000256" key="4">
    <source>
        <dbReference type="ARBA" id="ARBA00022692"/>
    </source>
</evidence>
<evidence type="ECO:0000256" key="2">
    <source>
        <dbReference type="ARBA" id="ARBA00022448"/>
    </source>
</evidence>
<evidence type="ECO:0000256" key="12">
    <source>
        <dbReference type="ARBA" id="ARBA00023128"/>
    </source>
</evidence>
<evidence type="ECO:0000259" key="18">
    <source>
        <dbReference type="PROSITE" id="PS51758"/>
    </source>
</evidence>
<evidence type="ECO:0000313" key="20">
    <source>
        <dbReference type="WBParaSite" id="SMUV_0000390501-mRNA-1"/>
    </source>
</evidence>
<keyword evidence="5" id="KW-0479">Metal-binding</keyword>
<keyword evidence="6" id="KW-0999">Mitochondrion inner membrane</keyword>
<evidence type="ECO:0000256" key="7">
    <source>
        <dbReference type="ARBA" id="ARBA00022837"/>
    </source>
</evidence>
<keyword evidence="7" id="KW-0106">Calcium</keyword>
<keyword evidence="19" id="KW-1185">Reference proteome</keyword>
<keyword evidence="8" id="KW-0809">Transit peptide</keyword>
<dbReference type="InterPro" id="IPR033122">
    <property type="entry name" value="LETM1-like_RBD"/>
</dbReference>
<evidence type="ECO:0000256" key="16">
    <source>
        <dbReference type="SAM" id="MobiDB-lite"/>
    </source>
</evidence>
<dbReference type="PANTHER" id="PTHR14009">
    <property type="entry name" value="LEUCINE ZIPPER-EF-HAND CONTAINING TRANSMEMBRANE PROTEIN"/>
    <property type="match status" value="1"/>
</dbReference>
<evidence type="ECO:0000256" key="13">
    <source>
        <dbReference type="ARBA" id="ARBA00023136"/>
    </source>
</evidence>
<dbReference type="Pfam" id="PF26561">
    <property type="entry name" value="LETM1_C"/>
    <property type="match status" value="1"/>
</dbReference>
<evidence type="ECO:0000256" key="11">
    <source>
        <dbReference type="ARBA" id="ARBA00023065"/>
    </source>
</evidence>
<protein>
    <submittedName>
        <fullName evidence="20">Letm1 RBD domain-containing protein</fullName>
    </submittedName>
</protein>
<name>A0A0N5AHP6_9BILA</name>
<keyword evidence="13 17" id="KW-0472">Membrane</keyword>
<evidence type="ECO:0000256" key="14">
    <source>
        <dbReference type="PROSITE-ProRule" id="PRU01094"/>
    </source>
</evidence>
<feature type="coiled-coil region" evidence="15">
    <location>
        <begin position="442"/>
        <end position="513"/>
    </location>
</feature>
<organism evidence="19 20">
    <name type="scientific">Syphacia muris</name>
    <dbReference type="NCBI Taxonomy" id="451379"/>
    <lineage>
        <taxon>Eukaryota</taxon>
        <taxon>Metazoa</taxon>
        <taxon>Ecdysozoa</taxon>
        <taxon>Nematoda</taxon>
        <taxon>Chromadorea</taxon>
        <taxon>Rhabditida</taxon>
        <taxon>Spirurina</taxon>
        <taxon>Oxyuridomorpha</taxon>
        <taxon>Oxyuroidea</taxon>
        <taxon>Oxyuridae</taxon>
        <taxon>Syphacia</taxon>
    </lineage>
</organism>
<keyword evidence="3" id="KW-0109">Calcium transport</keyword>
<evidence type="ECO:0000256" key="3">
    <source>
        <dbReference type="ARBA" id="ARBA00022568"/>
    </source>
</evidence>
<evidence type="ECO:0000256" key="5">
    <source>
        <dbReference type="ARBA" id="ARBA00022723"/>
    </source>
</evidence>
<keyword evidence="9 17" id="KW-1133">Transmembrane helix</keyword>
<evidence type="ECO:0000256" key="10">
    <source>
        <dbReference type="ARBA" id="ARBA00023054"/>
    </source>
</evidence>
<keyword evidence="11" id="KW-0406">Ion transport</keyword>
<comment type="subcellular location">
    <subcellularLocation>
        <location evidence="1">Mitochondrion inner membrane</location>
        <topology evidence="1">Single-pass membrane protein</topology>
    </subcellularLocation>
</comment>
<evidence type="ECO:0000256" key="9">
    <source>
        <dbReference type="ARBA" id="ARBA00022989"/>
    </source>
</evidence>
<evidence type="ECO:0000256" key="8">
    <source>
        <dbReference type="ARBA" id="ARBA00022946"/>
    </source>
</evidence>
<evidence type="ECO:0000256" key="17">
    <source>
        <dbReference type="SAM" id="Phobius"/>
    </source>
</evidence>
<feature type="region of interest" description="Disordered" evidence="16">
    <location>
        <begin position="580"/>
        <end position="613"/>
    </location>
</feature>
<evidence type="ECO:0000256" key="1">
    <source>
        <dbReference type="ARBA" id="ARBA00004434"/>
    </source>
</evidence>
<feature type="transmembrane region" description="Helical" evidence="17">
    <location>
        <begin position="82"/>
        <end position="105"/>
    </location>
</feature>
<keyword evidence="10 15" id="KW-0175">Coiled coil</keyword>
<reference evidence="20" key="1">
    <citation type="submission" date="2017-02" db="UniProtKB">
        <authorList>
            <consortium name="WormBaseParasite"/>
        </authorList>
    </citation>
    <scope>IDENTIFICATION</scope>
</reference>
<feature type="domain" description="Letm1 RBD" evidence="18">
    <location>
        <begin position="128"/>
        <end position="389"/>
    </location>
</feature>